<evidence type="ECO:0000313" key="2">
    <source>
        <dbReference type="Proteomes" id="UP001302059"/>
    </source>
</evidence>
<evidence type="ECO:0000313" key="1">
    <source>
        <dbReference type="EMBL" id="MDL2344060.1"/>
    </source>
</evidence>
<organism evidence="1 2">
    <name type="scientific">Deinococcus rhizophilus</name>
    <dbReference type="NCBI Taxonomy" id="3049544"/>
    <lineage>
        <taxon>Bacteria</taxon>
        <taxon>Thermotogati</taxon>
        <taxon>Deinococcota</taxon>
        <taxon>Deinococci</taxon>
        <taxon>Deinococcales</taxon>
        <taxon>Deinococcaceae</taxon>
        <taxon>Deinococcus</taxon>
    </lineage>
</organism>
<keyword evidence="2" id="KW-1185">Reference proteome</keyword>
<protein>
    <submittedName>
        <fullName evidence="1">Uncharacterized protein</fullName>
    </submittedName>
</protein>
<dbReference type="EMBL" id="JASNGB010000055">
    <property type="protein sequence ID" value="MDL2344060.1"/>
    <property type="molecule type" value="Genomic_DNA"/>
</dbReference>
<dbReference type="RefSeq" id="WP_285522798.1">
    <property type="nucleotide sequence ID" value="NZ_JASNGB010000055.1"/>
</dbReference>
<accession>A0ABT7JHT3</accession>
<gene>
    <name evidence="1" type="ORF">QOL99_07830</name>
</gene>
<sequence length="136" mass="14879">MRLRSGPVDAAAWLTFDTESTRVLREAVAREGWPGRSRVGEDGATAAFLLAQHSPDLAFQKEVLALLHTQPPGEVDPSHAAYLHDRLCIRQGRPQRYGTQVQVDGHPFPLEPGDVDARRAGVGLGPLEAYLALFRS</sequence>
<comment type="caution">
    <text evidence="1">The sequence shown here is derived from an EMBL/GenBank/DDBJ whole genome shotgun (WGS) entry which is preliminary data.</text>
</comment>
<dbReference type="Proteomes" id="UP001302059">
    <property type="component" value="Unassembled WGS sequence"/>
</dbReference>
<dbReference type="InterPro" id="IPR046732">
    <property type="entry name" value="DUF6624"/>
</dbReference>
<reference evidence="1 2" key="1">
    <citation type="submission" date="2023-05" db="EMBL/GenBank/DDBJ databases">
        <authorList>
            <person name="Gao F."/>
        </authorList>
    </citation>
    <scope>NUCLEOTIDE SEQUENCE [LARGE SCALE GENOMIC DNA]</scope>
    <source>
        <strain evidence="1 2">MIMF12</strain>
    </source>
</reference>
<proteinExistence type="predicted"/>
<name>A0ABT7JHT3_9DEIO</name>
<dbReference type="Pfam" id="PF20329">
    <property type="entry name" value="DUF6624"/>
    <property type="match status" value="1"/>
</dbReference>